<dbReference type="InterPro" id="IPR000719">
    <property type="entry name" value="Prot_kinase_dom"/>
</dbReference>
<dbReference type="Gene3D" id="1.10.510.10">
    <property type="entry name" value="Transferase(Phosphotransferase) domain 1"/>
    <property type="match status" value="1"/>
</dbReference>
<keyword evidence="1 7" id="KW-0723">Serine/threonine-protein kinase</keyword>
<reference evidence="9" key="1">
    <citation type="submission" date="2016-10" db="EMBL/GenBank/DDBJ databases">
        <authorList>
            <person name="Benchimol M."/>
            <person name="Almeida L.G."/>
            <person name="Vasconcelos A.T."/>
            <person name="Perreira-Neves A."/>
            <person name="Rosa I.A."/>
            <person name="Tasca T."/>
            <person name="Bogo M.R."/>
            <person name="de Souza W."/>
        </authorList>
    </citation>
    <scope>NUCLEOTIDE SEQUENCE [LARGE SCALE GENOMIC DNA]</scope>
    <source>
        <strain evidence="9">K</strain>
    </source>
</reference>
<dbReference type="PRINTS" id="PR00109">
    <property type="entry name" value="TYRKINASE"/>
</dbReference>
<evidence type="ECO:0000256" key="5">
    <source>
        <dbReference type="PIRSR" id="PIRSR000615-3"/>
    </source>
</evidence>
<evidence type="ECO:0000313" key="9">
    <source>
        <dbReference type="EMBL" id="OHT12179.1"/>
    </source>
</evidence>
<proteinExistence type="inferred from homology"/>
<keyword evidence="5" id="KW-0479">Metal-binding</keyword>
<keyword evidence="3 6" id="KW-0067">ATP-binding</keyword>
<gene>
    <name evidence="9" type="ORF">TRFO_18190</name>
</gene>
<dbReference type="PROSITE" id="PS00107">
    <property type="entry name" value="PROTEIN_KINASE_ATP"/>
    <property type="match status" value="1"/>
</dbReference>
<dbReference type="GO" id="GO:0005524">
    <property type="term" value="F:ATP binding"/>
    <property type="evidence" value="ECO:0007669"/>
    <property type="project" value="UniProtKB-UniRule"/>
</dbReference>
<dbReference type="RefSeq" id="XP_068365315.1">
    <property type="nucleotide sequence ID" value="XM_068500027.1"/>
</dbReference>
<keyword evidence="2 6" id="KW-0547">Nucleotide-binding</keyword>
<name>A0A1J4KLT7_9EUKA</name>
<feature type="binding site" evidence="5">
    <location>
        <position position="153"/>
    </location>
    <ligand>
        <name>Mg(2+)</name>
        <dbReference type="ChEBI" id="CHEBI:18420"/>
    </ligand>
</feature>
<keyword evidence="1 7" id="KW-0808">Transferase</keyword>
<evidence type="ECO:0000313" key="10">
    <source>
        <dbReference type="Proteomes" id="UP000179807"/>
    </source>
</evidence>
<feature type="binding site" evidence="5">
    <location>
        <position position="166"/>
    </location>
    <ligand>
        <name>Mg(2+)</name>
        <dbReference type="ChEBI" id="CHEBI:18420"/>
    </ligand>
</feature>
<evidence type="ECO:0000256" key="6">
    <source>
        <dbReference type="PROSITE-ProRule" id="PRU10141"/>
    </source>
</evidence>
<dbReference type="InterPro" id="IPR017441">
    <property type="entry name" value="Protein_kinase_ATP_BS"/>
</dbReference>
<comment type="caution">
    <text evidence="9">The sequence shown here is derived from an EMBL/GenBank/DDBJ whole genome shotgun (WGS) entry which is preliminary data.</text>
</comment>
<evidence type="ECO:0000259" key="8">
    <source>
        <dbReference type="PROSITE" id="PS50011"/>
    </source>
</evidence>
<comment type="similarity">
    <text evidence="7">Belongs to the protein kinase superfamily.</text>
</comment>
<dbReference type="PANTHER" id="PTHR44329">
    <property type="entry name" value="SERINE/THREONINE-PROTEIN KINASE TNNI3K-RELATED"/>
    <property type="match status" value="1"/>
</dbReference>
<dbReference type="OrthoDB" id="339325at2759"/>
<dbReference type="Proteomes" id="UP000179807">
    <property type="component" value="Unassembled WGS sequence"/>
</dbReference>
<evidence type="ECO:0000256" key="3">
    <source>
        <dbReference type="ARBA" id="ARBA00022840"/>
    </source>
</evidence>
<feature type="active site" description="Proton acceptor" evidence="4">
    <location>
        <position position="148"/>
    </location>
</feature>
<dbReference type="VEuPathDB" id="TrichDB:TRFO_18190"/>
<dbReference type="PROSITE" id="PS00108">
    <property type="entry name" value="PROTEIN_KINASE_ST"/>
    <property type="match status" value="1"/>
</dbReference>
<dbReference type="GO" id="GO:0004674">
    <property type="term" value="F:protein serine/threonine kinase activity"/>
    <property type="evidence" value="ECO:0007669"/>
    <property type="project" value="UniProtKB-KW"/>
</dbReference>
<evidence type="ECO:0000256" key="2">
    <source>
        <dbReference type="ARBA" id="ARBA00022741"/>
    </source>
</evidence>
<protein>
    <recommendedName>
        <fullName evidence="8">Protein kinase domain-containing protein</fullName>
    </recommendedName>
</protein>
<dbReference type="GeneID" id="94834731"/>
<feature type="binding site" evidence="6">
    <location>
        <position position="53"/>
    </location>
    <ligand>
        <name>ATP</name>
        <dbReference type="ChEBI" id="CHEBI:30616"/>
    </ligand>
</feature>
<dbReference type="InterPro" id="IPR051681">
    <property type="entry name" value="Ser/Thr_Kinases-Pseudokinases"/>
</dbReference>
<dbReference type="InterPro" id="IPR001245">
    <property type="entry name" value="Ser-Thr/Tyr_kinase_cat_dom"/>
</dbReference>
<keyword evidence="1 7" id="KW-0418">Kinase</keyword>
<evidence type="ECO:0000256" key="4">
    <source>
        <dbReference type="PIRSR" id="PIRSR000615-1"/>
    </source>
</evidence>
<feature type="domain" description="Protein kinase" evidence="8">
    <location>
        <begin position="24"/>
        <end position="282"/>
    </location>
</feature>
<dbReference type="SMART" id="SM00220">
    <property type="entry name" value="S_TKc"/>
    <property type="match status" value="1"/>
</dbReference>
<dbReference type="EMBL" id="MLAK01000570">
    <property type="protein sequence ID" value="OHT12179.1"/>
    <property type="molecule type" value="Genomic_DNA"/>
</dbReference>
<evidence type="ECO:0000256" key="1">
    <source>
        <dbReference type="ARBA" id="ARBA00022527"/>
    </source>
</evidence>
<organism evidence="9 10">
    <name type="scientific">Tritrichomonas foetus</name>
    <dbReference type="NCBI Taxonomy" id="1144522"/>
    <lineage>
        <taxon>Eukaryota</taxon>
        <taxon>Metamonada</taxon>
        <taxon>Parabasalia</taxon>
        <taxon>Tritrichomonadida</taxon>
        <taxon>Tritrichomonadidae</taxon>
        <taxon>Tritrichomonas</taxon>
    </lineage>
</organism>
<dbReference type="Pfam" id="PF07714">
    <property type="entry name" value="PK_Tyr_Ser-Thr"/>
    <property type="match status" value="1"/>
</dbReference>
<keyword evidence="10" id="KW-1185">Reference proteome</keyword>
<sequence>MNSDFEINDILKPIEDFQVNYNEFKIGKSIGRGSYAEVFIAVHIPTNQQAAIKILHAKQLNGKDKVYFCREVKILSSLNNPFVLSFLGYSSLVPPFVVTEYIPKGSLYDAIYHQPGAPSLNSTHKSLIAIGIAYGMISVHKQGVIHRDLKSANILLDDSLLPKIIDFGLSKYNVGSDQLLGSVGTPNWMAPEMFEDDNYTEKIDVYSYGMILYEMLTEKLPFKGLEPVRIMMDVFGGQRPIIPQNCPKPLHQLIESCWEQDPTKRPSFEAIYELFISKQVYFPNTNLNMIDAMTNYIEKIGIHNDESNNLHKRSLKGQSFNTSKIKIDFI</sequence>
<dbReference type="SUPFAM" id="SSF56112">
    <property type="entry name" value="Protein kinase-like (PK-like)"/>
    <property type="match status" value="1"/>
</dbReference>
<dbReference type="GO" id="GO:0046872">
    <property type="term" value="F:metal ion binding"/>
    <property type="evidence" value="ECO:0007669"/>
    <property type="project" value="UniProtKB-KW"/>
</dbReference>
<dbReference type="PANTHER" id="PTHR44329:SF214">
    <property type="entry name" value="PROTEIN KINASE DOMAIN-CONTAINING PROTEIN"/>
    <property type="match status" value="1"/>
</dbReference>
<dbReference type="AlphaFoldDB" id="A0A1J4KLT7"/>
<evidence type="ECO:0000256" key="7">
    <source>
        <dbReference type="RuleBase" id="RU000304"/>
    </source>
</evidence>
<dbReference type="InterPro" id="IPR011009">
    <property type="entry name" value="Kinase-like_dom_sf"/>
</dbReference>
<keyword evidence="5" id="KW-0460">Magnesium</keyword>
<dbReference type="CDD" id="cd13999">
    <property type="entry name" value="STKc_MAP3K-like"/>
    <property type="match status" value="1"/>
</dbReference>
<dbReference type="InterPro" id="IPR008271">
    <property type="entry name" value="Ser/Thr_kinase_AS"/>
</dbReference>
<accession>A0A1J4KLT7</accession>
<dbReference type="PROSITE" id="PS50011">
    <property type="entry name" value="PROTEIN_KINASE_DOM"/>
    <property type="match status" value="1"/>
</dbReference>